<protein>
    <submittedName>
        <fullName evidence="13">Uncharacterized protein</fullName>
    </submittedName>
</protein>
<dbReference type="InterPro" id="IPR003137">
    <property type="entry name" value="PA_domain"/>
</dbReference>
<dbReference type="InterPro" id="IPR000209">
    <property type="entry name" value="Peptidase_S8/S53_dom"/>
</dbReference>
<dbReference type="GO" id="GO:0006508">
    <property type="term" value="P:proteolysis"/>
    <property type="evidence" value="ECO:0007669"/>
    <property type="project" value="UniProtKB-KW"/>
</dbReference>
<keyword evidence="2 7" id="KW-0645">Protease</keyword>
<proteinExistence type="inferred from homology"/>
<dbReference type="InterPro" id="IPR041469">
    <property type="entry name" value="Subtilisin-like_FN3"/>
</dbReference>
<evidence type="ECO:0000256" key="8">
    <source>
        <dbReference type="SAM" id="SignalP"/>
    </source>
</evidence>
<feature type="active site" description="Charge relay system" evidence="6 7">
    <location>
        <position position="550"/>
    </location>
</feature>
<dbReference type="PROSITE" id="PS00137">
    <property type="entry name" value="SUBTILASE_HIS"/>
    <property type="match status" value="1"/>
</dbReference>
<feature type="domain" description="Subtilisin-like protease fibronectin type-III" evidence="12">
    <location>
        <begin position="664"/>
        <end position="761"/>
    </location>
</feature>
<dbReference type="GO" id="GO:0004252">
    <property type="term" value="F:serine-type endopeptidase activity"/>
    <property type="evidence" value="ECO:0007669"/>
    <property type="project" value="UniProtKB-UniRule"/>
</dbReference>
<dbReference type="InterPro" id="IPR037045">
    <property type="entry name" value="S8pro/Inhibitor_I9_sf"/>
</dbReference>
<dbReference type="InterPro" id="IPR046450">
    <property type="entry name" value="PA_dom_sf"/>
</dbReference>
<organism evidence="13 14">
    <name type="scientific">Riccia sorocarpa</name>
    <dbReference type="NCBI Taxonomy" id="122646"/>
    <lineage>
        <taxon>Eukaryota</taxon>
        <taxon>Viridiplantae</taxon>
        <taxon>Streptophyta</taxon>
        <taxon>Embryophyta</taxon>
        <taxon>Marchantiophyta</taxon>
        <taxon>Marchantiopsida</taxon>
        <taxon>Marchantiidae</taxon>
        <taxon>Marchantiales</taxon>
        <taxon>Ricciaceae</taxon>
        <taxon>Riccia</taxon>
    </lineage>
</organism>
<feature type="active site" description="Charge relay system" evidence="6 7">
    <location>
        <position position="146"/>
    </location>
</feature>
<keyword evidence="5 7" id="KW-0720">Serine protease</keyword>
<gene>
    <name evidence="13" type="ORF">R1sor_014724</name>
</gene>
<evidence type="ECO:0000313" key="13">
    <source>
        <dbReference type="EMBL" id="KAL3688415.1"/>
    </source>
</evidence>
<keyword evidence="14" id="KW-1185">Reference proteome</keyword>
<evidence type="ECO:0000259" key="12">
    <source>
        <dbReference type="Pfam" id="PF17766"/>
    </source>
</evidence>
<dbReference type="InterPro" id="IPR036852">
    <property type="entry name" value="Peptidase_S8/S53_dom_sf"/>
</dbReference>
<dbReference type="CDD" id="cd04852">
    <property type="entry name" value="Peptidases_S8_3"/>
    <property type="match status" value="1"/>
</dbReference>
<dbReference type="SUPFAM" id="SSF52743">
    <property type="entry name" value="Subtilisin-like"/>
    <property type="match status" value="1"/>
</dbReference>
<name>A0ABD3HE22_9MARC</name>
<dbReference type="InterPro" id="IPR045051">
    <property type="entry name" value="SBT"/>
</dbReference>
<dbReference type="InterPro" id="IPR015500">
    <property type="entry name" value="Peptidase_S8_subtilisin-rel"/>
</dbReference>
<dbReference type="InterPro" id="IPR010259">
    <property type="entry name" value="S8pro/Inhibitor_I9"/>
</dbReference>
<feature type="domain" description="PA" evidence="10">
    <location>
        <begin position="377"/>
        <end position="468"/>
    </location>
</feature>
<feature type="domain" description="Peptidase S8/S53" evidence="9">
    <location>
        <begin position="137"/>
        <end position="591"/>
    </location>
</feature>
<dbReference type="Gene3D" id="3.40.50.200">
    <property type="entry name" value="Peptidase S8/S53 domain"/>
    <property type="match status" value="1"/>
</dbReference>
<evidence type="ECO:0000256" key="7">
    <source>
        <dbReference type="PROSITE-ProRule" id="PRU01240"/>
    </source>
</evidence>
<dbReference type="Pfam" id="PF17766">
    <property type="entry name" value="fn3_6"/>
    <property type="match status" value="1"/>
</dbReference>
<dbReference type="FunFam" id="2.60.40.2310:FF:000002">
    <property type="entry name" value="p69E protein-like"/>
    <property type="match status" value="1"/>
</dbReference>
<feature type="chain" id="PRO_5044871620" evidence="8">
    <location>
        <begin position="27"/>
        <end position="782"/>
    </location>
</feature>
<comment type="similarity">
    <text evidence="1 7">Belongs to the peptidase S8 family.</text>
</comment>
<evidence type="ECO:0000256" key="3">
    <source>
        <dbReference type="ARBA" id="ARBA00022729"/>
    </source>
</evidence>
<dbReference type="Pfam" id="PF00082">
    <property type="entry name" value="Peptidase_S8"/>
    <property type="match status" value="1"/>
</dbReference>
<dbReference type="Proteomes" id="UP001633002">
    <property type="component" value="Unassembled WGS sequence"/>
</dbReference>
<dbReference type="Gene3D" id="3.50.30.30">
    <property type="match status" value="1"/>
</dbReference>
<dbReference type="PROSITE" id="PS51892">
    <property type="entry name" value="SUBTILASE"/>
    <property type="match status" value="1"/>
</dbReference>
<dbReference type="PANTHER" id="PTHR10795">
    <property type="entry name" value="PROPROTEIN CONVERTASE SUBTILISIN/KEXIN"/>
    <property type="match status" value="1"/>
</dbReference>
<dbReference type="Gene3D" id="2.60.40.2310">
    <property type="match status" value="1"/>
</dbReference>
<dbReference type="PRINTS" id="PR00723">
    <property type="entry name" value="SUBTILISIN"/>
</dbReference>
<evidence type="ECO:0000256" key="5">
    <source>
        <dbReference type="ARBA" id="ARBA00022825"/>
    </source>
</evidence>
<evidence type="ECO:0000256" key="4">
    <source>
        <dbReference type="ARBA" id="ARBA00022801"/>
    </source>
</evidence>
<dbReference type="Pfam" id="PF02225">
    <property type="entry name" value="PA"/>
    <property type="match status" value="1"/>
</dbReference>
<sequence>MMALSLQRIWCACSFLFLVAVASVAANEFQSYIVHLSRHRHDQKGALRSHREYLEAVLDSPEEVEQSLIYRYDNVFDGFAAKLTTEQVTKLSKMQGVLSVVPNARHEIATTNSWKFLGLESSQKPNTGPVWEKTNFGQDVIIGVVDTGIWPESPSFSDKGIGPIPSRWKGKCVDGQNFTAATHCNNKLIGARFYYAGNPSVDFNKESNSSRDRQGHGTHVASTAGGAFVPGASYLGYSNGTAKGGAPAARIAVYKVCWAEVGCSEADMAAAIEDAIDDGVDLISISISGSNTAPFFTDPVTISAFQAMKRGILINFAAGNSGPDVNTVNHVEPWSFTVAATTQDRLTGSKVVIHPQGAPESQGLEFKAATLSDLPSVTAPIVLGSTGAFVKEYGLFCEKNWLSAAAEGKIVFCLRGRAGESVANKAAAVAAAGGVGVIVGNAVELEDDLRPAVTSIPAVQVKAREATRIVDYLSRCDSGVCVLRNETSTIFKGTTFLGEKPAPVIAQFSSSGPSGVTTDILKPDIAAPGVDIVAAWNGGDFSYVAISGTSMATPHISGVVALLKAAHPTWTPSAIKSAIMTTAKPFDNSRDHIKNYRGQPAGAFSTGAGLVDPVAAINPGLVYDAVWTDYALFLCSIEYTDEQVEVITGEKGFCTGKIIPSATDLNYPSVSVGDLSSPTTVTRNVTNVGSSYSVYRLRVEAPHGVKVTISPPRLAFFKAHETKSFQIRLERTQAPGAEESYVFGSFTWSNGVHHVRSPIVVGNRQRLSYREQGLDNQLVASS</sequence>
<evidence type="ECO:0000259" key="10">
    <source>
        <dbReference type="Pfam" id="PF02225"/>
    </source>
</evidence>
<dbReference type="InterPro" id="IPR034197">
    <property type="entry name" value="Peptidases_S8_3"/>
</dbReference>
<dbReference type="EMBL" id="JBJQOH010000004">
    <property type="protein sequence ID" value="KAL3688415.1"/>
    <property type="molecule type" value="Genomic_DNA"/>
</dbReference>
<evidence type="ECO:0000313" key="14">
    <source>
        <dbReference type="Proteomes" id="UP001633002"/>
    </source>
</evidence>
<dbReference type="Gene3D" id="3.30.70.80">
    <property type="entry name" value="Peptidase S8 propeptide/proteinase inhibitor I9"/>
    <property type="match status" value="1"/>
</dbReference>
<dbReference type="InterPro" id="IPR022398">
    <property type="entry name" value="Peptidase_S8_His-AS"/>
</dbReference>
<evidence type="ECO:0000256" key="2">
    <source>
        <dbReference type="ARBA" id="ARBA00022670"/>
    </source>
</evidence>
<evidence type="ECO:0000256" key="1">
    <source>
        <dbReference type="ARBA" id="ARBA00011073"/>
    </source>
</evidence>
<accession>A0ABD3HE22</accession>
<dbReference type="SUPFAM" id="SSF52025">
    <property type="entry name" value="PA domain"/>
    <property type="match status" value="1"/>
</dbReference>
<keyword evidence="4 7" id="KW-0378">Hydrolase</keyword>
<dbReference type="InterPro" id="IPR023828">
    <property type="entry name" value="Peptidase_S8_Ser-AS"/>
</dbReference>
<comment type="caution">
    <text evidence="13">The sequence shown here is derived from an EMBL/GenBank/DDBJ whole genome shotgun (WGS) entry which is preliminary data.</text>
</comment>
<dbReference type="PROSITE" id="PS00138">
    <property type="entry name" value="SUBTILASE_SER"/>
    <property type="match status" value="1"/>
</dbReference>
<keyword evidence="3 8" id="KW-0732">Signal</keyword>
<feature type="signal peptide" evidence="8">
    <location>
        <begin position="1"/>
        <end position="26"/>
    </location>
</feature>
<dbReference type="Pfam" id="PF05922">
    <property type="entry name" value="Inhibitor_I9"/>
    <property type="match status" value="1"/>
</dbReference>
<reference evidence="13 14" key="1">
    <citation type="submission" date="2024-09" db="EMBL/GenBank/DDBJ databases">
        <title>Chromosome-scale assembly of Riccia sorocarpa.</title>
        <authorList>
            <person name="Paukszto L."/>
        </authorList>
    </citation>
    <scope>NUCLEOTIDE SEQUENCE [LARGE SCALE GENOMIC DNA]</scope>
    <source>
        <strain evidence="13">LP-2024</strain>
        <tissue evidence="13">Aerial parts of the thallus</tissue>
    </source>
</reference>
<evidence type="ECO:0000256" key="6">
    <source>
        <dbReference type="PIRSR" id="PIRSR615500-1"/>
    </source>
</evidence>
<dbReference type="FunFam" id="3.40.50.200:FF:000006">
    <property type="entry name" value="Subtilisin-like protease SBT1.5"/>
    <property type="match status" value="1"/>
</dbReference>
<dbReference type="AlphaFoldDB" id="A0ABD3HE22"/>
<evidence type="ECO:0000259" key="9">
    <source>
        <dbReference type="Pfam" id="PF00082"/>
    </source>
</evidence>
<feature type="domain" description="Inhibitor I9" evidence="11">
    <location>
        <begin position="31"/>
        <end position="107"/>
    </location>
</feature>
<feature type="active site" description="Charge relay system" evidence="6 7">
    <location>
        <position position="216"/>
    </location>
</feature>
<evidence type="ECO:0000259" key="11">
    <source>
        <dbReference type="Pfam" id="PF05922"/>
    </source>
</evidence>